<dbReference type="GO" id="GO:0004519">
    <property type="term" value="F:endonuclease activity"/>
    <property type="evidence" value="ECO:0007669"/>
    <property type="project" value="UniProtKB-KW"/>
</dbReference>
<dbReference type="InterPro" id="IPR038563">
    <property type="entry name" value="Endonuclease_7_sf"/>
</dbReference>
<organism evidence="1 2">
    <name type="scientific">Aeromonas phage T7-Ah</name>
    <dbReference type="NCBI Taxonomy" id="2759196"/>
    <lineage>
        <taxon>Viruses</taxon>
        <taxon>Duplodnaviria</taxon>
        <taxon>Heunggongvirae</taxon>
        <taxon>Uroviricota</taxon>
        <taxon>Caudoviricetes</taxon>
        <taxon>Autographivirales</taxon>
        <taxon>Autotranscriptaviridae</taxon>
        <taxon>Studiervirinae</taxon>
        <taxon>Armandvirus</taxon>
        <taxon>Armandvirus T7Ah</taxon>
    </lineage>
</organism>
<dbReference type="EMBL" id="MT740748">
    <property type="protein sequence ID" value="QOC54755.1"/>
    <property type="molecule type" value="Genomic_DNA"/>
</dbReference>
<keyword evidence="2" id="KW-1185">Reference proteome</keyword>
<dbReference type="SUPFAM" id="SSF54060">
    <property type="entry name" value="His-Me finger endonucleases"/>
    <property type="match status" value="1"/>
</dbReference>
<keyword evidence="1" id="KW-0255">Endonuclease</keyword>
<protein>
    <submittedName>
        <fullName evidence="1">Putative endonuclease</fullName>
    </submittedName>
</protein>
<dbReference type="Pfam" id="PF02945">
    <property type="entry name" value="Endonuclease_7"/>
    <property type="match status" value="1"/>
</dbReference>
<proteinExistence type="predicted"/>
<reference evidence="1 2" key="1">
    <citation type="journal article" date="2021" name="Arch.">
        <title>Characterization of bacteriophage T7-Ah reveals its lytic activity against a subset of both mesophilic and psychrophilic Aeromonas salmonicida strains.</title>
        <authorList>
            <person name="Leduc G.R."/>
            <person name="Paquet V.E."/>
            <person name="Vincent A.T."/>
            <person name="Charette S.J."/>
        </authorList>
    </citation>
    <scope>NUCLEOTIDE SEQUENCE [LARGE SCALE GENOMIC DNA]</scope>
</reference>
<keyword evidence="1" id="KW-0378">Hydrolase</keyword>
<name>A0A7S6HSD2_9CAUD</name>
<evidence type="ECO:0000313" key="2">
    <source>
        <dbReference type="Proteomes" id="UP000595970"/>
    </source>
</evidence>
<sequence>MKPCSRCGVGDRHKGKSWCISCIREDNLNRYHASRGDRREAHRLAARKSHIKKTYGITYEDYLELFAKQDGKCATCGSEVLQHGEDRYKTGCIDHCHSTGKVRGILCWDCNVGLGKFKDNIESLRNAITYLEGNNV</sequence>
<accession>A0A7S6HSD2</accession>
<dbReference type="Proteomes" id="UP000595970">
    <property type="component" value="Segment"/>
</dbReference>
<dbReference type="Gene3D" id="3.40.1800.10">
    <property type="entry name" value="His-Me finger endonucleases"/>
    <property type="match status" value="1"/>
</dbReference>
<dbReference type="InterPro" id="IPR004211">
    <property type="entry name" value="Endonuclease_7"/>
</dbReference>
<dbReference type="InterPro" id="IPR044925">
    <property type="entry name" value="His-Me_finger_sf"/>
</dbReference>
<evidence type="ECO:0000313" key="1">
    <source>
        <dbReference type="EMBL" id="QOC54755.1"/>
    </source>
</evidence>
<keyword evidence="1" id="KW-0540">Nuclease</keyword>